<dbReference type="InterPro" id="IPR033932">
    <property type="entry name" value="YtcJ-like"/>
</dbReference>
<dbReference type="Proteomes" id="UP000824130">
    <property type="component" value="Unassembled WGS sequence"/>
</dbReference>
<dbReference type="Gene3D" id="2.30.40.10">
    <property type="entry name" value="Urease, subunit C, domain 1"/>
    <property type="match status" value="1"/>
</dbReference>
<dbReference type="CDD" id="cd01300">
    <property type="entry name" value="YtcJ_like"/>
    <property type="match status" value="1"/>
</dbReference>
<protein>
    <submittedName>
        <fullName evidence="2">Amidohydrolase</fullName>
    </submittedName>
</protein>
<proteinExistence type="predicted"/>
<dbReference type="AlphaFoldDB" id="A0A9D1STS0"/>
<dbReference type="GO" id="GO:0016810">
    <property type="term" value="F:hydrolase activity, acting on carbon-nitrogen (but not peptide) bonds"/>
    <property type="evidence" value="ECO:0007669"/>
    <property type="project" value="InterPro"/>
</dbReference>
<dbReference type="EMBL" id="DVOB01000048">
    <property type="protein sequence ID" value="HIU95498.1"/>
    <property type="molecule type" value="Genomic_DNA"/>
</dbReference>
<gene>
    <name evidence="2" type="ORF">IAD25_02135</name>
</gene>
<dbReference type="SUPFAM" id="SSF51556">
    <property type="entry name" value="Metallo-dependent hydrolases"/>
    <property type="match status" value="1"/>
</dbReference>
<reference evidence="2" key="2">
    <citation type="journal article" date="2021" name="PeerJ">
        <title>Extensive microbial diversity within the chicken gut microbiome revealed by metagenomics and culture.</title>
        <authorList>
            <person name="Gilroy R."/>
            <person name="Ravi A."/>
            <person name="Getino M."/>
            <person name="Pursley I."/>
            <person name="Horton D.L."/>
            <person name="Alikhan N.F."/>
            <person name="Baker D."/>
            <person name="Gharbi K."/>
            <person name="Hall N."/>
            <person name="Watson M."/>
            <person name="Adriaenssens E.M."/>
            <person name="Foster-Nyarko E."/>
            <person name="Jarju S."/>
            <person name="Secka A."/>
            <person name="Antonio M."/>
            <person name="Oren A."/>
            <person name="Chaudhuri R.R."/>
            <person name="La Ragione R."/>
            <person name="Hildebrand F."/>
            <person name="Pallen M.J."/>
        </authorList>
    </citation>
    <scope>NUCLEOTIDE SEQUENCE</scope>
    <source>
        <strain evidence="2">ChiSjej4B22-8349</strain>
    </source>
</reference>
<name>A0A9D1STS0_9FIRM</name>
<accession>A0A9D1STS0</accession>
<evidence type="ECO:0000259" key="1">
    <source>
        <dbReference type="Pfam" id="PF07969"/>
    </source>
</evidence>
<dbReference type="Gene3D" id="3.20.20.140">
    <property type="entry name" value="Metal-dependent hydrolases"/>
    <property type="match status" value="1"/>
</dbReference>
<dbReference type="InterPro" id="IPR032466">
    <property type="entry name" value="Metal_Hydrolase"/>
</dbReference>
<evidence type="ECO:0000313" key="2">
    <source>
        <dbReference type="EMBL" id="HIU95498.1"/>
    </source>
</evidence>
<dbReference type="Gene3D" id="3.10.310.70">
    <property type="match status" value="1"/>
</dbReference>
<feature type="domain" description="Amidohydrolase 3" evidence="1">
    <location>
        <begin position="52"/>
        <end position="539"/>
    </location>
</feature>
<comment type="caution">
    <text evidence="2">The sequence shown here is derived from an EMBL/GenBank/DDBJ whole genome shotgun (WGS) entry which is preliminary data.</text>
</comment>
<dbReference type="PANTHER" id="PTHR22642:SF2">
    <property type="entry name" value="PROTEIN LONG AFTER FAR-RED 3"/>
    <property type="match status" value="1"/>
</dbReference>
<dbReference type="Pfam" id="PF07969">
    <property type="entry name" value="Amidohydro_3"/>
    <property type="match status" value="1"/>
</dbReference>
<dbReference type="PANTHER" id="PTHR22642">
    <property type="entry name" value="IMIDAZOLONEPROPIONASE"/>
    <property type="match status" value="1"/>
</dbReference>
<evidence type="ECO:0000313" key="3">
    <source>
        <dbReference type="Proteomes" id="UP000824130"/>
    </source>
</evidence>
<dbReference type="InterPro" id="IPR011059">
    <property type="entry name" value="Metal-dep_hydrolase_composite"/>
</dbReference>
<reference evidence="2" key="1">
    <citation type="submission" date="2020-10" db="EMBL/GenBank/DDBJ databases">
        <authorList>
            <person name="Gilroy R."/>
        </authorList>
    </citation>
    <scope>NUCLEOTIDE SEQUENCE</scope>
    <source>
        <strain evidence="2">ChiSjej4B22-8349</strain>
    </source>
</reference>
<sequence length="541" mass="60775">MGDKLFYNGAIYTMNGDYPEAEALLVRDDRILYVGMLSEAEKMAAADVLRYDLRGRMLLPGFIDAHCHPSLCAFFSSGILLSVDMTREEVEDAVKEYIDRHPERETYFGIGYPEVAYDEKGPRKEVLDAMCPDKPVMILGSGGHEGWCNSKTFELAGITKETPDPVPGFQYFERDEDGQPTGHLVETDVQEMIFGEINFFDQEILGQSYLDAFDDYCRAGVTTLADCGAMKYMEGVSIPFFQQYYADGENCRLRVSGCAFTGSADDLEDNFKRLRERRDKYAGDLYKVDTYKLILDGTIESRSASMMEPYVEDGSVVAPLLEGKELQDLFVRAASEGFDIHCHAIGDRAIHEVLMAAKAVREAGYDDIRITNAHTEYVLEEDVPLFGKYDVIANTTGVWHYGGKPNKGNIISEKASDPFYMKPIIDHGAKVSLGSDRPVDLYGYEPLKSIEMAMTRKMYGVEDAPELEPEGGGMTLQQCLESYTSSAAYQLHMEDKIGTLEAGKYADLTMLEKDLFSVDPRRIHEVKIEMTMMNGKITYER</sequence>
<dbReference type="InterPro" id="IPR013108">
    <property type="entry name" value="Amidohydro_3"/>
</dbReference>
<organism evidence="2 3">
    <name type="scientific">Candidatus Allocopromorpha excrementipullorum</name>
    <dbReference type="NCBI Taxonomy" id="2840743"/>
    <lineage>
        <taxon>Bacteria</taxon>
        <taxon>Bacillati</taxon>
        <taxon>Bacillota</taxon>
        <taxon>Clostridia</taxon>
        <taxon>Eubacteriales</taxon>
        <taxon>Eubacteriaceae</taxon>
        <taxon>Eubacteriaceae incertae sedis</taxon>
        <taxon>Candidatus Allocopromorpha</taxon>
    </lineage>
</organism>
<dbReference type="SUPFAM" id="SSF51338">
    <property type="entry name" value="Composite domain of metallo-dependent hydrolases"/>
    <property type="match status" value="1"/>
</dbReference>